<evidence type="ECO:0000313" key="4">
    <source>
        <dbReference type="Proteomes" id="UP001589855"/>
    </source>
</evidence>
<dbReference type="Gene3D" id="3.40.50.620">
    <property type="entry name" value="HUPs"/>
    <property type="match status" value="1"/>
</dbReference>
<protein>
    <submittedName>
        <fullName evidence="3">Universal stress protein</fullName>
    </submittedName>
</protein>
<reference evidence="3 4" key="1">
    <citation type="submission" date="2024-09" db="EMBL/GenBank/DDBJ databases">
        <authorList>
            <person name="Sun Q."/>
            <person name="Mori K."/>
        </authorList>
    </citation>
    <scope>NUCLEOTIDE SEQUENCE [LARGE SCALE GENOMIC DNA]</scope>
    <source>
        <strain evidence="3 4">TBRC 4575</strain>
    </source>
</reference>
<dbReference type="InterPro" id="IPR014729">
    <property type="entry name" value="Rossmann-like_a/b/a_fold"/>
</dbReference>
<dbReference type="Proteomes" id="UP001589855">
    <property type="component" value="Unassembled WGS sequence"/>
</dbReference>
<organism evidence="3 4">
    <name type="scientific">Lactiplantibacillus plajomi</name>
    <dbReference type="NCBI Taxonomy" id="1457217"/>
    <lineage>
        <taxon>Bacteria</taxon>
        <taxon>Bacillati</taxon>
        <taxon>Bacillota</taxon>
        <taxon>Bacilli</taxon>
        <taxon>Lactobacillales</taxon>
        <taxon>Lactobacillaceae</taxon>
        <taxon>Lactiplantibacillus</taxon>
    </lineage>
</organism>
<evidence type="ECO:0000259" key="2">
    <source>
        <dbReference type="Pfam" id="PF00582"/>
    </source>
</evidence>
<dbReference type="Pfam" id="PF00582">
    <property type="entry name" value="Usp"/>
    <property type="match status" value="1"/>
</dbReference>
<dbReference type="PANTHER" id="PTHR46268:SF6">
    <property type="entry name" value="UNIVERSAL STRESS PROTEIN UP12"/>
    <property type="match status" value="1"/>
</dbReference>
<dbReference type="PANTHER" id="PTHR46268">
    <property type="entry name" value="STRESS RESPONSE PROTEIN NHAX"/>
    <property type="match status" value="1"/>
</dbReference>
<gene>
    <name evidence="3" type="ORF">ACFFGS_02450</name>
</gene>
<feature type="domain" description="UspA" evidence="2">
    <location>
        <begin position="4"/>
        <end position="135"/>
    </location>
</feature>
<dbReference type="InterPro" id="IPR006016">
    <property type="entry name" value="UspA"/>
</dbReference>
<evidence type="ECO:0000256" key="1">
    <source>
        <dbReference type="ARBA" id="ARBA00008791"/>
    </source>
</evidence>
<accession>A0ABV6K451</accession>
<dbReference type="RefSeq" id="WP_137644780.1">
    <property type="nucleotide sequence ID" value="NZ_BAABRM010000029.1"/>
</dbReference>
<dbReference type="EMBL" id="JBHLUK010000010">
    <property type="protein sequence ID" value="MFC0423030.1"/>
    <property type="molecule type" value="Genomic_DNA"/>
</dbReference>
<name>A0ABV6K451_9LACO</name>
<evidence type="ECO:0000313" key="3">
    <source>
        <dbReference type="EMBL" id="MFC0423030.1"/>
    </source>
</evidence>
<sequence length="166" mass="17644">MPNQVVLVAVDNSEVSYEVVKNAAKIASALAASVYLVHVVDQRLAPAIQTTEAALAKYYLRRFNQLCTEAHVVHTLATVATGTPTRIITQLSNLDSVTLTVVGAIGRDNLSRQATALGHVPQTIATWSTHNTVIIHPEKRAKQPTAVSVVPIESIVETPASEAGCA</sequence>
<comment type="caution">
    <text evidence="3">The sequence shown here is derived from an EMBL/GenBank/DDBJ whole genome shotgun (WGS) entry which is preliminary data.</text>
</comment>
<dbReference type="SUPFAM" id="SSF52402">
    <property type="entry name" value="Adenine nucleotide alpha hydrolases-like"/>
    <property type="match status" value="1"/>
</dbReference>
<keyword evidence="4" id="KW-1185">Reference proteome</keyword>
<proteinExistence type="inferred from homology"/>
<comment type="similarity">
    <text evidence="1">Belongs to the universal stress protein A family.</text>
</comment>